<gene>
    <name evidence="2" type="ORF">GQ26_0083440</name>
</gene>
<dbReference type="HOGENOM" id="CLU_1587594_0_0_1"/>
<sequence>MTMDDDSIRPDPTMKFPVGSFRVTADKTERKGKKKTQMGIRRRSWSRLDYRIWQGSTLHLSYRRLLSTHNGDASSSTMILNTSTLIYINQDPSQMIREARPNNVIDGKRGGNPGEIINAIREQPRPVIFFSSFRGPPVATEARPAAHAHGGLVMLLLLSGCAFQHRIA</sequence>
<comment type="caution">
    <text evidence="2">The sequence shown here is derived from an EMBL/GenBank/DDBJ whole genome shotgun (WGS) entry which is preliminary data.</text>
</comment>
<evidence type="ECO:0000256" key="1">
    <source>
        <dbReference type="SAM" id="MobiDB-lite"/>
    </source>
</evidence>
<proteinExistence type="predicted"/>
<dbReference type="EMBL" id="JPOX01000008">
    <property type="protein sequence ID" value="KFX50217.1"/>
    <property type="molecule type" value="Genomic_DNA"/>
</dbReference>
<feature type="region of interest" description="Disordered" evidence="1">
    <location>
        <begin position="1"/>
        <end position="22"/>
    </location>
</feature>
<protein>
    <submittedName>
        <fullName evidence="2">Uncharacterized protein</fullName>
    </submittedName>
</protein>
<evidence type="ECO:0000313" key="2">
    <source>
        <dbReference type="EMBL" id="KFX50217.1"/>
    </source>
</evidence>
<reference evidence="2" key="1">
    <citation type="journal article" date="2014" name="PLoS Genet.">
        <title>Signature Gene Expression Reveals Novel Clues to the Molecular Mechanisms of Dimorphic Transition in Penicillium marneffei.</title>
        <authorList>
            <person name="Yang E."/>
            <person name="Wang G."/>
            <person name="Cai J."/>
            <person name="Woo P.C."/>
            <person name="Lau S.K."/>
            <person name="Yuen K.-Y."/>
            <person name="Chow W.-N."/>
            <person name="Lin X."/>
        </authorList>
    </citation>
    <scope>NUCLEOTIDE SEQUENCE [LARGE SCALE GENOMIC DNA]</scope>
    <source>
        <strain evidence="2">PM1</strain>
    </source>
</reference>
<organism evidence="2">
    <name type="scientific">Talaromyces marneffei PM1</name>
    <dbReference type="NCBI Taxonomy" id="1077442"/>
    <lineage>
        <taxon>Eukaryota</taxon>
        <taxon>Fungi</taxon>
        <taxon>Dikarya</taxon>
        <taxon>Ascomycota</taxon>
        <taxon>Pezizomycotina</taxon>
        <taxon>Eurotiomycetes</taxon>
        <taxon>Eurotiomycetidae</taxon>
        <taxon>Eurotiales</taxon>
        <taxon>Trichocomaceae</taxon>
        <taxon>Talaromyces</taxon>
        <taxon>Talaromyces sect. Talaromyces</taxon>
    </lineage>
</organism>
<dbReference type="AlphaFoldDB" id="A0A093VCE8"/>
<accession>A0A093VCE8</accession>
<name>A0A093VCE8_TALMA</name>